<dbReference type="Proteomes" id="UP000177723">
    <property type="component" value="Unassembled WGS sequence"/>
</dbReference>
<name>A0A1F5WPV8_9BACT</name>
<comment type="caution">
    <text evidence="2">The sequence shown here is derived from an EMBL/GenBank/DDBJ whole genome shotgun (WGS) entry which is preliminary data.</text>
</comment>
<feature type="transmembrane region" description="Helical" evidence="1">
    <location>
        <begin position="7"/>
        <end position="24"/>
    </location>
</feature>
<reference evidence="2 3" key="1">
    <citation type="journal article" date="2016" name="Nat. Commun.">
        <title>Thousands of microbial genomes shed light on interconnected biogeochemical processes in an aquifer system.</title>
        <authorList>
            <person name="Anantharaman K."/>
            <person name="Brown C.T."/>
            <person name="Hug L.A."/>
            <person name="Sharon I."/>
            <person name="Castelle C.J."/>
            <person name="Probst A.J."/>
            <person name="Thomas B.C."/>
            <person name="Singh A."/>
            <person name="Wilkins M.J."/>
            <person name="Karaoz U."/>
            <person name="Brodie E.L."/>
            <person name="Williams K.H."/>
            <person name="Hubbard S.S."/>
            <person name="Banfield J.F."/>
        </authorList>
    </citation>
    <scope>NUCLEOTIDE SEQUENCE [LARGE SCALE GENOMIC DNA]</scope>
</reference>
<keyword evidence="1" id="KW-0812">Transmembrane</keyword>
<organism evidence="2 3">
    <name type="scientific">Candidatus Giovannonibacteria bacterium RIFCSPHIGHO2_12_FULL_43_15</name>
    <dbReference type="NCBI Taxonomy" id="1798341"/>
    <lineage>
        <taxon>Bacteria</taxon>
        <taxon>Candidatus Giovannoniibacteriota</taxon>
    </lineage>
</organism>
<dbReference type="EMBL" id="MFHT01000013">
    <property type="protein sequence ID" value="OGF77713.1"/>
    <property type="molecule type" value="Genomic_DNA"/>
</dbReference>
<sequence length="98" mass="10902">MKNLENFFIVVIAMSFFLADNAYIDYISGVAAPIFYFYLRPGLFAGLGIILVAVAAKSLIRRDAIIREPPTIEDQSFELGDTTDMERVIAAKKQKPLG</sequence>
<feature type="transmembrane region" description="Helical" evidence="1">
    <location>
        <begin position="36"/>
        <end position="56"/>
    </location>
</feature>
<keyword evidence="1" id="KW-1133">Transmembrane helix</keyword>
<evidence type="ECO:0000313" key="2">
    <source>
        <dbReference type="EMBL" id="OGF77713.1"/>
    </source>
</evidence>
<protein>
    <submittedName>
        <fullName evidence="2">Uncharacterized protein</fullName>
    </submittedName>
</protein>
<dbReference type="AlphaFoldDB" id="A0A1F5WPV8"/>
<proteinExistence type="predicted"/>
<evidence type="ECO:0000256" key="1">
    <source>
        <dbReference type="SAM" id="Phobius"/>
    </source>
</evidence>
<accession>A0A1F5WPV8</accession>
<evidence type="ECO:0000313" key="3">
    <source>
        <dbReference type="Proteomes" id="UP000177723"/>
    </source>
</evidence>
<keyword evidence="1" id="KW-0472">Membrane</keyword>
<gene>
    <name evidence="2" type="ORF">A3F23_01485</name>
</gene>